<feature type="signal peptide" evidence="1">
    <location>
        <begin position="1"/>
        <end position="19"/>
    </location>
</feature>
<protein>
    <submittedName>
        <fullName evidence="2">Uncharacterized protein</fullName>
    </submittedName>
</protein>
<dbReference type="EMBL" id="HBUF01212858">
    <property type="protein sequence ID" value="CAG6666102.1"/>
    <property type="molecule type" value="Transcribed_RNA"/>
</dbReference>
<evidence type="ECO:0000256" key="1">
    <source>
        <dbReference type="SAM" id="SignalP"/>
    </source>
</evidence>
<feature type="chain" id="PRO_5034367691" evidence="1">
    <location>
        <begin position="20"/>
        <end position="116"/>
    </location>
</feature>
<evidence type="ECO:0000313" key="2">
    <source>
        <dbReference type="EMBL" id="CAG6666102.1"/>
    </source>
</evidence>
<keyword evidence="1" id="KW-0732">Signal</keyword>
<dbReference type="AlphaFoldDB" id="A0A8D8SGX4"/>
<accession>A0A8D8SGX4</accession>
<reference evidence="2" key="1">
    <citation type="submission" date="2021-05" db="EMBL/GenBank/DDBJ databases">
        <authorList>
            <person name="Alioto T."/>
            <person name="Alioto T."/>
            <person name="Gomez Garrido J."/>
        </authorList>
    </citation>
    <scope>NUCLEOTIDE SEQUENCE</scope>
</reference>
<name>A0A8D8SGX4_9HEMI</name>
<proteinExistence type="predicted"/>
<sequence length="116" mass="13121">MKSYVLIGLVLSVIVCCQAKPLETNDADIAIGINVTTTMSTTQISNSRTYFKETFHTAGPDDTEPTLRKNTYRVGNETFINNSNDYFTEYDSEAELARVDTDESFNDPTQKITLYW</sequence>
<organism evidence="2">
    <name type="scientific">Cacopsylla melanoneura</name>
    <dbReference type="NCBI Taxonomy" id="428564"/>
    <lineage>
        <taxon>Eukaryota</taxon>
        <taxon>Metazoa</taxon>
        <taxon>Ecdysozoa</taxon>
        <taxon>Arthropoda</taxon>
        <taxon>Hexapoda</taxon>
        <taxon>Insecta</taxon>
        <taxon>Pterygota</taxon>
        <taxon>Neoptera</taxon>
        <taxon>Paraneoptera</taxon>
        <taxon>Hemiptera</taxon>
        <taxon>Sternorrhyncha</taxon>
        <taxon>Psylloidea</taxon>
        <taxon>Psyllidae</taxon>
        <taxon>Psyllinae</taxon>
        <taxon>Cacopsylla</taxon>
    </lineage>
</organism>